<dbReference type="OrthoDB" id="10349855at2759"/>
<evidence type="ECO:0000313" key="4">
    <source>
        <dbReference type="Proteomes" id="UP000242188"/>
    </source>
</evidence>
<evidence type="ECO:0000256" key="2">
    <source>
        <dbReference type="SAM" id="Phobius"/>
    </source>
</evidence>
<comment type="caution">
    <text evidence="3">The sequence shown here is derived from an EMBL/GenBank/DDBJ whole genome shotgun (WGS) entry which is preliminary data.</text>
</comment>
<name>A0A210Q0Z6_MIZYE</name>
<protein>
    <submittedName>
        <fullName evidence="3">Uncharacterized protein</fullName>
    </submittedName>
</protein>
<feature type="region of interest" description="Disordered" evidence="1">
    <location>
        <begin position="209"/>
        <end position="232"/>
    </location>
</feature>
<keyword evidence="2" id="KW-1133">Transmembrane helix</keyword>
<reference evidence="3 4" key="1">
    <citation type="journal article" date="2017" name="Nat. Ecol. Evol.">
        <title>Scallop genome provides insights into evolution of bilaterian karyotype and development.</title>
        <authorList>
            <person name="Wang S."/>
            <person name="Zhang J."/>
            <person name="Jiao W."/>
            <person name="Li J."/>
            <person name="Xun X."/>
            <person name="Sun Y."/>
            <person name="Guo X."/>
            <person name="Huan P."/>
            <person name="Dong B."/>
            <person name="Zhang L."/>
            <person name="Hu X."/>
            <person name="Sun X."/>
            <person name="Wang J."/>
            <person name="Zhao C."/>
            <person name="Wang Y."/>
            <person name="Wang D."/>
            <person name="Huang X."/>
            <person name="Wang R."/>
            <person name="Lv J."/>
            <person name="Li Y."/>
            <person name="Zhang Z."/>
            <person name="Liu B."/>
            <person name="Lu W."/>
            <person name="Hui Y."/>
            <person name="Liang J."/>
            <person name="Zhou Z."/>
            <person name="Hou R."/>
            <person name="Li X."/>
            <person name="Liu Y."/>
            <person name="Li H."/>
            <person name="Ning X."/>
            <person name="Lin Y."/>
            <person name="Zhao L."/>
            <person name="Xing Q."/>
            <person name="Dou J."/>
            <person name="Li Y."/>
            <person name="Mao J."/>
            <person name="Guo H."/>
            <person name="Dou H."/>
            <person name="Li T."/>
            <person name="Mu C."/>
            <person name="Jiang W."/>
            <person name="Fu Q."/>
            <person name="Fu X."/>
            <person name="Miao Y."/>
            <person name="Liu J."/>
            <person name="Yu Q."/>
            <person name="Li R."/>
            <person name="Liao H."/>
            <person name="Li X."/>
            <person name="Kong Y."/>
            <person name="Jiang Z."/>
            <person name="Chourrout D."/>
            <person name="Li R."/>
            <person name="Bao Z."/>
        </authorList>
    </citation>
    <scope>NUCLEOTIDE SEQUENCE [LARGE SCALE GENOMIC DNA]</scope>
    <source>
        <strain evidence="3 4">PY_sf001</strain>
    </source>
</reference>
<dbReference type="AlphaFoldDB" id="A0A210Q0Z6"/>
<organism evidence="3 4">
    <name type="scientific">Mizuhopecten yessoensis</name>
    <name type="common">Japanese scallop</name>
    <name type="synonym">Patinopecten yessoensis</name>
    <dbReference type="NCBI Taxonomy" id="6573"/>
    <lineage>
        <taxon>Eukaryota</taxon>
        <taxon>Metazoa</taxon>
        <taxon>Spiralia</taxon>
        <taxon>Lophotrochozoa</taxon>
        <taxon>Mollusca</taxon>
        <taxon>Bivalvia</taxon>
        <taxon>Autobranchia</taxon>
        <taxon>Pteriomorphia</taxon>
        <taxon>Pectinida</taxon>
        <taxon>Pectinoidea</taxon>
        <taxon>Pectinidae</taxon>
        <taxon>Mizuhopecten</taxon>
    </lineage>
</organism>
<keyword evidence="2" id="KW-0812">Transmembrane</keyword>
<gene>
    <name evidence="3" type="ORF">KP79_PYT11940</name>
</gene>
<evidence type="ECO:0000313" key="3">
    <source>
        <dbReference type="EMBL" id="OWF42339.1"/>
    </source>
</evidence>
<keyword evidence="2" id="KW-0472">Membrane</keyword>
<dbReference type="EMBL" id="NEDP02005296">
    <property type="protein sequence ID" value="OWF42339.1"/>
    <property type="molecule type" value="Genomic_DNA"/>
</dbReference>
<keyword evidence="4" id="KW-1185">Reference proteome</keyword>
<sequence>MVHCSATIELVDRIPDALDTVAYLSGDVTVTEFCSCWTVVSTAVKGNVCSVLLDFQNCWLDSNTTIAPGLEIISDTDVVKFGLTIANSTSQEWNCAVDNVCSLAFGIGVLEAGKSYTATIKPQCATCNNCNGKDTEFLKAVPTTTVPPSTTRTYKPLPHKYLFPTMLIGAIVCVILAFVYAIRRWRQRIHHARKERAAVAAASFADFRQESDNNNGEGDDSGPPPQYGTTAQYNGGADYLTMNQKHGIVNDGFDYKNW</sequence>
<evidence type="ECO:0000256" key="1">
    <source>
        <dbReference type="SAM" id="MobiDB-lite"/>
    </source>
</evidence>
<feature type="transmembrane region" description="Helical" evidence="2">
    <location>
        <begin position="161"/>
        <end position="182"/>
    </location>
</feature>
<accession>A0A210Q0Z6</accession>
<dbReference type="Proteomes" id="UP000242188">
    <property type="component" value="Unassembled WGS sequence"/>
</dbReference>
<proteinExistence type="predicted"/>